<dbReference type="SUPFAM" id="SSF47384">
    <property type="entry name" value="Homodimeric domain of signal transducing histidine kinase"/>
    <property type="match status" value="1"/>
</dbReference>
<dbReference type="PRINTS" id="PR00344">
    <property type="entry name" value="BCTRLSENSOR"/>
</dbReference>
<evidence type="ECO:0000256" key="1">
    <source>
        <dbReference type="ARBA" id="ARBA00022553"/>
    </source>
</evidence>
<dbReference type="Gene3D" id="3.30.565.10">
    <property type="entry name" value="Histidine kinase-like ATPase, C-terminal domain"/>
    <property type="match status" value="1"/>
</dbReference>
<dbReference type="SUPFAM" id="SSF52172">
    <property type="entry name" value="CheY-like"/>
    <property type="match status" value="1"/>
</dbReference>
<accession>A0A6H0XUJ2</accession>
<dbReference type="PROSITE" id="PS50109">
    <property type="entry name" value="HIS_KIN"/>
    <property type="match status" value="1"/>
</dbReference>
<gene>
    <name evidence="7" type="ORF">AMS68_003939</name>
</gene>
<feature type="modified residue" description="4-aspartylphosphate" evidence="2">
    <location>
        <position position="878"/>
    </location>
</feature>
<dbReference type="InterPro" id="IPR003594">
    <property type="entry name" value="HATPase_dom"/>
</dbReference>
<feature type="domain" description="Histidine kinase" evidence="4">
    <location>
        <begin position="502"/>
        <end position="766"/>
    </location>
</feature>
<dbReference type="Pfam" id="PF13188">
    <property type="entry name" value="PAS_8"/>
    <property type="match status" value="1"/>
</dbReference>
<dbReference type="Proteomes" id="UP000503462">
    <property type="component" value="Chromosome 3"/>
</dbReference>
<dbReference type="InterPro" id="IPR003661">
    <property type="entry name" value="HisK_dim/P_dom"/>
</dbReference>
<dbReference type="InterPro" id="IPR000014">
    <property type="entry name" value="PAS"/>
</dbReference>
<dbReference type="InterPro" id="IPR005467">
    <property type="entry name" value="His_kinase_dom"/>
</dbReference>
<dbReference type="PANTHER" id="PTHR43719:SF30">
    <property type="entry name" value="TWO-COMPONENT SYSTEM RESPONSE REGULATOR"/>
    <property type="match status" value="1"/>
</dbReference>
<evidence type="ECO:0000313" key="8">
    <source>
        <dbReference type="Proteomes" id="UP000503462"/>
    </source>
</evidence>
<dbReference type="InterPro" id="IPR011006">
    <property type="entry name" value="CheY-like_superfamily"/>
</dbReference>
<evidence type="ECO:0000256" key="2">
    <source>
        <dbReference type="PROSITE-ProRule" id="PRU00169"/>
    </source>
</evidence>
<evidence type="ECO:0000259" key="6">
    <source>
        <dbReference type="PROSITE" id="PS50112"/>
    </source>
</evidence>
<evidence type="ECO:0000259" key="5">
    <source>
        <dbReference type="PROSITE" id="PS50110"/>
    </source>
</evidence>
<dbReference type="Pfam" id="PF00512">
    <property type="entry name" value="HisKA"/>
    <property type="match status" value="1"/>
</dbReference>
<dbReference type="EMBL" id="CP051141">
    <property type="protein sequence ID" value="QIW98421.1"/>
    <property type="molecule type" value="Genomic_DNA"/>
</dbReference>
<dbReference type="InterPro" id="IPR004358">
    <property type="entry name" value="Sig_transdc_His_kin-like_C"/>
</dbReference>
<dbReference type="Pfam" id="PF00072">
    <property type="entry name" value="Response_reg"/>
    <property type="match status" value="1"/>
</dbReference>
<dbReference type="GO" id="GO:0000155">
    <property type="term" value="F:phosphorelay sensor kinase activity"/>
    <property type="evidence" value="ECO:0007669"/>
    <property type="project" value="InterPro"/>
</dbReference>
<sequence length="953" mass="106167">MCLCDKRAAALWIGPTYVGFYNEAFAAVAAERHPQHLGQRFPEMWPEPSVSEVFMELFSNAEKYGRSSKGDDALFLLNRAGCREEFWFSYTVVPVADTAGGVFGSYHTVFDTTAKQVQARRLQTMLLLGQKTALASNVQDFWDAVIQGCATNTSDLPFAVLYSLVGAGTTSANPTKSYTGPTGLYRRNEIRQWSCAAKIGLPEDFDGLPQNMDCTRAGELFSAEFRHAMFTDKPLVLRKSDGTFPTILDGVARSPAHGDPCDTIVLFSIAPTGKEDTFGFMVLGINPLARYDSDYQLFVQLLLRQCATSLASVMLIEEEAQRACLVAQDRSRLSAQLAETQKEAVENETRFRTMADMAPVGMFQLDAEGTVLYANKNWREITGHSSDLWGPMSWLPTVHADDMMLVQNEWAKLLQGASVVFEMRWQRPFHPEVDEYFSGELIEGPTWTIASAYAEKYADGSVKGILGCLTDISRQKWMEGFQRRRMNDLVELKRQQDNFMDLTSHEARNPLSAIMLCAESLIAAMQELRRRGTEVIELSRNDVEMHLDSAEIIMACAQHQKRIIDDVLTLSKLDSGLLVICPVETQPVQTIAQALKMFDGEVHKHDIKLTFDVDQSYHDLQINWMRLDPSRLLQVLINLLTNAIKFTQAEPVRHITITLCATKGRPEQSLSGVNYISNDWEASRSADDNVFIGLEVVDTGRGMTPDEMKRLFQKFQQASPKTHVEYGGSGLGLFISRQLTRMLGGAIGVASSGKGATFAFYMMAPRCAAPSACPLEAKENPSMTATGPLPGQDSDQPKERRLSVNERAIELIDPSDESKIHILIVEDNLVNQKVMRNQLERLQYVVTVANHGLEALDHIRKTHFCKKGGLPLQIVLMDVEMPVCNGLECARRIRAMQQSKEIKGHVPVIGVTANARAEQQAAVMNAGMDSVVTKPFRLLELSAELENVLTRFG</sequence>
<dbReference type="CDD" id="cd00130">
    <property type="entry name" value="PAS"/>
    <property type="match status" value="1"/>
</dbReference>
<dbReference type="Pfam" id="PF13426">
    <property type="entry name" value="PAS_9"/>
    <property type="match status" value="1"/>
</dbReference>
<keyword evidence="8" id="KW-1185">Reference proteome</keyword>
<organism evidence="7 8">
    <name type="scientific">Peltaster fructicola</name>
    <dbReference type="NCBI Taxonomy" id="286661"/>
    <lineage>
        <taxon>Eukaryota</taxon>
        <taxon>Fungi</taxon>
        <taxon>Dikarya</taxon>
        <taxon>Ascomycota</taxon>
        <taxon>Pezizomycotina</taxon>
        <taxon>Dothideomycetes</taxon>
        <taxon>Dothideomycetes incertae sedis</taxon>
        <taxon>Peltaster</taxon>
    </lineage>
</organism>
<evidence type="ECO:0000259" key="4">
    <source>
        <dbReference type="PROSITE" id="PS50109"/>
    </source>
</evidence>
<reference evidence="7 8" key="1">
    <citation type="journal article" date="2016" name="Sci. Rep.">
        <title>Peltaster fructicola genome reveals evolution from an invasive phytopathogen to an ectophytic parasite.</title>
        <authorList>
            <person name="Xu C."/>
            <person name="Chen H."/>
            <person name="Gleason M.L."/>
            <person name="Xu J.R."/>
            <person name="Liu H."/>
            <person name="Zhang R."/>
            <person name="Sun G."/>
        </authorList>
    </citation>
    <scope>NUCLEOTIDE SEQUENCE [LARGE SCALE GENOMIC DNA]</scope>
    <source>
        <strain evidence="7 8">LNHT1506</strain>
    </source>
</reference>
<dbReference type="InterPro" id="IPR035965">
    <property type="entry name" value="PAS-like_dom_sf"/>
</dbReference>
<evidence type="ECO:0000313" key="7">
    <source>
        <dbReference type="EMBL" id="QIW98421.1"/>
    </source>
</evidence>
<feature type="domain" description="PAS" evidence="6">
    <location>
        <begin position="347"/>
        <end position="387"/>
    </location>
</feature>
<dbReference type="PROSITE" id="PS50112">
    <property type="entry name" value="PAS"/>
    <property type="match status" value="1"/>
</dbReference>
<evidence type="ECO:0008006" key="9">
    <source>
        <dbReference type="Google" id="ProtNLM"/>
    </source>
</evidence>
<dbReference type="InterPro" id="IPR036097">
    <property type="entry name" value="HisK_dim/P_sf"/>
</dbReference>
<dbReference type="InterPro" id="IPR001789">
    <property type="entry name" value="Sig_transdc_resp-reg_receiver"/>
</dbReference>
<dbReference type="CDD" id="cd00082">
    <property type="entry name" value="HisKA"/>
    <property type="match status" value="1"/>
</dbReference>
<feature type="region of interest" description="Disordered" evidence="3">
    <location>
        <begin position="778"/>
        <end position="800"/>
    </location>
</feature>
<dbReference type="Pfam" id="PF02518">
    <property type="entry name" value="HATPase_c"/>
    <property type="match status" value="1"/>
</dbReference>
<evidence type="ECO:0000256" key="3">
    <source>
        <dbReference type="SAM" id="MobiDB-lite"/>
    </source>
</evidence>
<dbReference type="SMART" id="SM00091">
    <property type="entry name" value="PAS"/>
    <property type="match status" value="1"/>
</dbReference>
<dbReference type="OrthoDB" id="60033at2759"/>
<dbReference type="SMART" id="SM00387">
    <property type="entry name" value="HATPase_c"/>
    <property type="match status" value="1"/>
</dbReference>
<proteinExistence type="predicted"/>
<dbReference type="AlphaFoldDB" id="A0A6H0XUJ2"/>
<protein>
    <recommendedName>
        <fullName evidence="9">Histidine kinase</fullName>
    </recommendedName>
</protein>
<dbReference type="SUPFAM" id="SSF55874">
    <property type="entry name" value="ATPase domain of HSP90 chaperone/DNA topoisomerase II/histidine kinase"/>
    <property type="match status" value="1"/>
</dbReference>
<dbReference type="SUPFAM" id="SSF55785">
    <property type="entry name" value="PYP-like sensor domain (PAS domain)"/>
    <property type="match status" value="1"/>
</dbReference>
<dbReference type="SMART" id="SM00388">
    <property type="entry name" value="HisKA"/>
    <property type="match status" value="1"/>
</dbReference>
<dbReference type="Gene3D" id="1.10.287.130">
    <property type="match status" value="1"/>
</dbReference>
<dbReference type="PROSITE" id="PS50110">
    <property type="entry name" value="RESPONSE_REGULATORY"/>
    <property type="match status" value="1"/>
</dbReference>
<dbReference type="PANTHER" id="PTHR43719">
    <property type="entry name" value="TWO-COMPONENT HISTIDINE KINASE"/>
    <property type="match status" value="1"/>
</dbReference>
<dbReference type="SMART" id="SM00448">
    <property type="entry name" value="REC"/>
    <property type="match status" value="1"/>
</dbReference>
<name>A0A6H0XUJ2_9PEZI</name>
<dbReference type="CDD" id="cd17546">
    <property type="entry name" value="REC_hyHK_CKI1_RcsC-like"/>
    <property type="match status" value="1"/>
</dbReference>
<keyword evidence="1 2" id="KW-0597">Phosphoprotein</keyword>
<feature type="domain" description="Response regulatory" evidence="5">
    <location>
        <begin position="821"/>
        <end position="949"/>
    </location>
</feature>
<dbReference type="InterPro" id="IPR050956">
    <property type="entry name" value="2C_system_His_kinase"/>
</dbReference>
<dbReference type="NCBIfam" id="TIGR00229">
    <property type="entry name" value="sensory_box"/>
    <property type="match status" value="1"/>
</dbReference>
<dbReference type="Gene3D" id="3.30.450.20">
    <property type="entry name" value="PAS domain"/>
    <property type="match status" value="2"/>
</dbReference>
<dbReference type="InterPro" id="IPR036890">
    <property type="entry name" value="HATPase_C_sf"/>
</dbReference>
<dbReference type="Gene3D" id="3.40.50.2300">
    <property type="match status" value="1"/>
</dbReference>